<protein>
    <submittedName>
        <fullName evidence="2">Uncharacterized protein</fullName>
    </submittedName>
</protein>
<reference evidence="2 3" key="1">
    <citation type="submission" date="2016-03" db="EMBL/GenBank/DDBJ databases">
        <title>Mechanisms controlling the formation of the plant cell surface in tip-growing cells are functionally conserved among land plants.</title>
        <authorList>
            <person name="Honkanen S."/>
            <person name="Jones V.A."/>
            <person name="Morieri G."/>
            <person name="Champion C."/>
            <person name="Hetherington A.J."/>
            <person name="Kelly S."/>
            <person name="Saint-Marcoux D."/>
            <person name="Proust H."/>
            <person name="Prescott H."/>
            <person name="Dolan L."/>
        </authorList>
    </citation>
    <scope>NUCLEOTIDE SEQUENCE [LARGE SCALE GENOMIC DNA]</scope>
    <source>
        <strain evidence="3">cv. Tak-1 and cv. Tak-2</strain>
        <tissue evidence="2">Whole gametophyte</tissue>
    </source>
</reference>
<dbReference type="EMBL" id="AP019866">
    <property type="protein sequence ID" value="BBM98898.1"/>
    <property type="molecule type" value="Genomic_DNA"/>
</dbReference>
<dbReference type="Gene3D" id="3.90.940.40">
    <property type="entry name" value="Protein CHLORORESPIRATORY REDUCTION 7"/>
    <property type="match status" value="1"/>
</dbReference>
<reference evidence="4" key="3">
    <citation type="journal article" date="2020" name="Curr. Biol.">
        <title>Chromatin organization in early land plants reveals an ancestral association between H3K27me3, transposons, and constitutive heterochromatin.</title>
        <authorList>
            <person name="Montgomery S.A."/>
            <person name="Tanizawa Y."/>
            <person name="Galik B."/>
            <person name="Wang N."/>
            <person name="Ito T."/>
            <person name="Mochizuki T."/>
            <person name="Akimcheva S."/>
            <person name="Bowman J.L."/>
            <person name="Cognat V."/>
            <person name="Marechal-Drouard L."/>
            <person name="Ekker H."/>
            <person name="Hong S.F."/>
            <person name="Kohchi T."/>
            <person name="Lin S.S."/>
            <person name="Liu L.D."/>
            <person name="Nakamura Y."/>
            <person name="Valeeva L.R."/>
            <person name="Shakirov E.V."/>
            <person name="Shippen D.E."/>
            <person name="Wei W.L."/>
            <person name="Yagura M."/>
            <person name="Yamaoka S."/>
            <person name="Yamato K.T."/>
            <person name="Liu C."/>
            <person name="Berger F."/>
        </authorList>
    </citation>
    <scope>NUCLEOTIDE SEQUENCE [LARGE SCALE GENOMIC DNA]</scope>
    <source>
        <strain evidence="4">Tak-1</strain>
    </source>
</reference>
<evidence type="ECO:0000313" key="2">
    <source>
        <dbReference type="EMBL" id="OAE28686.1"/>
    </source>
</evidence>
<dbReference type="EMBL" id="LVLJ01001701">
    <property type="protein sequence ID" value="OAE28686.1"/>
    <property type="molecule type" value="Genomic_DNA"/>
</dbReference>
<organism evidence="2 3">
    <name type="scientific">Marchantia polymorpha subsp. ruderalis</name>
    <dbReference type="NCBI Taxonomy" id="1480154"/>
    <lineage>
        <taxon>Eukaryota</taxon>
        <taxon>Viridiplantae</taxon>
        <taxon>Streptophyta</taxon>
        <taxon>Embryophyta</taxon>
        <taxon>Marchantiophyta</taxon>
        <taxon>Marchantiopsida</taxon>
        <taxon>Marchantiidae</taxon>
        <taxon>Marchantiales</taxon>
        <taxon>Marchantiaceae</taxon>
        <taxon>Marchantia</taxon>
    </lineage>
</organism>
<keyword evidence="3" id="KW-1185">Reference proteome</keyword>
<dbReference type="Pfam" id="PF12095">
    <property type="entry name" value="CRR7"/>
    <property type="match status" value="1"/>
</dbReference>
<dbReference type="Proteomes" id="UP000077202">
    <property type="component" value="Unassembled WGS sequence"/>
</dbReference>
<dbReference type="PANTHER" id="PTHR36803">
    <property type="entry name" value="PROTEIN CHLORORESPIRATORY REDUCTION 7, CHLOROPLASTIC"/>
    <property type="match status" value="1"/>
</dbReference>
<evidence type="ECO:0000313" key="3">
    <source>
        <dbReference type="Proteomes" id="UP000077202"/>
    </source>
</evidence>
<dbReference type="PANTHER" id="PTHR36803:SF1">
    <property type="entry name" value="PROTEIN CHLORORESPIRATORY REDUCTION 7, CHLOROPLASTIC"/>
    <property type="match status" value="1"/>
</dbReference>
<evidence type="ECO:0000313" key="4">
    <source>
        <dbReference type="Proteomes" id="UP001162541"/>
    </source>
</evidence>
<dbReference type="GO" id="GO:0009570">
    <property type="term" value="C:chloroplast stroma"/>
    <property type="evidence" value="ECO:0007669"/>
    <property type="project" value="TreeGrafter"/>
</dbReference>
<gene>
    <name evidence="2" type="ORF">AXG93_401s1010</name>
    <name evidence="1" type="ORF">Mp_1g17020</name>
</gene>
<evidence type="ECO:0000313" key="1">
    <source>
        <dbReference type="EMBL" id="BBM98898.1"/>
    </source>
</evidence>
<name>A0A176W939_MARPO</name>
<sequence>MSIFRRVDIALGVGLAGKCWKYESGYSGARGVTTQGHSSNFVITTNVFAKALQHKLQEATRASPPSWSRKNPEVIARSGRSLLYEDSDTYVLMEPGEEEVFVNESELRQRLKSWLVNWPGNELPDDLAKLGRLDDVIDYLVASACELDLGGGMGSIQWYQVRLE</sequence>
<dbReference type="InterPro" id="IPR021954">
    <property type="entry name" value="CRR7"/>
</dbReference>
<dbReference type="Proteomes" id="UP001162541">
    <property type="component" value="Chromosome 1"/>
</dbReference>
<reference evidence="1" key="2">
    <citation type="journal article" date="2019" name="Curr. Biol.">
        <title>Chromatin organization in early land plants reveals an ancestral association between H3K27me3, transposons, and constitutive heterochromatin.</title>
        <authorList>
            <person name="Montgomery S.A."/>
            <person name="Tanizawa Y."/>
            <person name="Galik B."/>
            <person name="Wang N."/>
            <person name="Ito T."/>
            <person name="Mochizuki T."/>
            <person name="Akimcheva S."/>
            <person name="Bowman J."/>
            <person name="Cognat V."/>
            <person name="Drouard L."/>
            <person name="Ekker H."/>
            <person name="Houng S."/>
            <person name="Kohchi T."/>
            <person name="Lin S."/>
            <person name="Liu L.D."/>
            <person name="Nakamura Y."/>
            <person name="Valeeva L.R."/>
            <person name="Shakirov E.V."/>
            <person name="Shippen D.E."/>
            <person name="Wei W."/>
            <person name="Yagura M."/>
            <person name="Yamaoka S."/>
            <person name="Yamato K.T."/>
            <person name="Liu C."/>
            <person name="Berger F."/>
        </authorList>
    </citation>
    <scope>NUCLEOTIDE SEQUENCE [LARGE SCALE GENOMIC DNA]</scope>
    <source>
        <strain evidence="1">Tak-1</strain>
    </source>
</reference>
<accession>A0A176W939</accession>
<dbReference type="InterPro" id="IPR038150">
    <property type="entry name" value="CRR7-like_sf"/>
</dbReference>
<dbReference type="AlphaFoldDB" id="A0A176W939"/>
<proteinExistence type="predicted"/>